<keyword evidence="3" id="KW-0732">Signal</keyword>
<feature type="region of interest" description="Disordered" evidence="1">
    <location>
        <begin position="452"/>
        <end position="500"/>
    </location>
</feature>
<dbReference type="OrthoDB" id="4218847at2"/>
<keyword evidence="2" id="KW-1133">Transmembrane helix</keyword>
<dbReference type="RefSeq" id="WP_153452933.1">
    <property type="nucleotide sequence ID" value="NZ_WEGJ01000012.1"/>
</dbReference>
<evidence type="ECO:0000256" key="3">
    <source>
        <dbReference type="SAM" id="SignalP"/>
    </source>
</evidence>
<evidence type="ECO:0000256" key="1">
    <source>
        <dbReference type="SAM" id="MobiDB-lite"/>
    </source>
</evidence>
<name>A0A7K0CKH9_9ACTN</name>
<keyword evidence="2" id="KW-0472">Membrane</keyword>
<dbReference type="AlphaFoldDB" id="A0A7K0CKH9"/>
<comment type="caution">
    <text evidence="4">The sequence shown here is derived from an EMBL/GenBank/DDBJ whole genome shotgun (WGS) entry which is preliminary data.</text>
</comment>
<evidence type="ECO:0000256" key="2">
    <source>
        <dbReference type="SAM" id="Phobius"/>
    </source>
</evidence>
<accession>A0A7K0CKH9</accession>
<proteinExistence type="predicted"/>
<sequence length="534" mass="54811">MTLLSRGAALRRLVCALGAVGLLAVGVAAPVGAQEARAVLGSDPGDVALYPYPDEGAPRAGYLDIVIDNPGEAVPEAAVEVTMDFGGLAGVADWAYGADGPLGDCATQGAVVTCGYTGLWRDTHFAGRFELTAARGVAERTSGVVRVTGEVDGKALAPYTTTVTVGGADLVAQPLPSPGPDLRPGSGYVAPMVFSNVGTQPTDGVLLTMRATRGVEFVDRYDNCAYGTTPAQGVGALTVVVCEFEDDVAPGEVWEADPGERLRMAPHAMDDSFSFEVSSNSPEARTRARGGLRFTPGDGRTLTLRQRAATARGADLTPWDNRTATGFRVRNTVDFAARGVRARGAVGETVNVDLGWANKGPGWYRNTRDHLPLAELEFLVPEGARVTKTAEGCSATERDGTYYGPDRQLGAPRYVCATGGSVLESQTYAYPMELTIDRVVPGAVGTLTVGLPGSGKAHPEDGNPGNNTARLVLNAGGADHGSSGSPGGDRAQSTGGTGGALAATGADGARLLGWAAVAAIAVGGALVVGARRRA</sequence>
<keyword evidence="2" id="KW-0812">Transmembrane</keyword>
<protein>
    <recommendedName>
        <fullName evidence="6">Gram-positive cocci surface proteins LPxTG domain-containing protein</fullName>
    </recommendedName>
</protein>
<keyword evidence="5" id="KW-1185">Reference proteome</keyword>
<reference evidence="4 5" key="1">
    <citation type="submission" date="2019-10" db="EMBL/GenBank/DDBJ databases">
        <title>Streptomyces smaragdinus sp. nov. and Streptomyces fabii sp. nov., isolated from the gut of fungus growing-termite Macrotermes natalensis.</title>
        <authorList>
            <person name="Schwitalla J."/>
            <person name="Benndorf R."/>
            <person name="Martin K."/>
            <person name="De Beer W."/>
            <person name="Kaster A.-K."/>
            <person name="Vollmers J."/>
            <person name="Poulsen M."/>
            <person name="Beemelmanns C."/>
        </authorList>
    </citation>
    <scope>NUCLEOTIDE SEQUENCE [LARGE SCALE GENOMIC DNA]</scope>
    <source>
        <strain evidence="4 5">RB5</strain>
    </source>
</reference>
<dbReference type="EMBL" id="WEGJ01000012">
    <property type="protein sequence ID" value="MQY13284.1"/>
    <property type="molecule type" value="Genomic_DNA"/>
</dbReference>
<feature type="chain" id="PRO_5029663753" description="Gram-positive cocci surface proteins LPxTG domain-containing protein" evidence="3">
    <location>
        <begin position="34"/>
        <end position="534"/>
    </location>
</feature>
<feature type="transmembrane region" description="Helical" evidence="2">
    <location>
        <begin position="511"/>
        <end position="530"/>
    </location>
</feature>
<gene>
    <name evidence="4" type="ORF">SRB5_34280</name>
</gene>
<organism evidence="4 5">
    <name type="scientific">Streptomyces smaragdinus</name>
    <dbReference type="NCBI Taxonomy" id="2585196"/>
    <lineage>
        <taxon>Bacteria</taxon>
        <taxon>Bacillati</taxon>
        <taxon>Actinomycetota</taxon>
        <taxon>Actinomycetes</taxon>
        <taxon>Kitasatosporales</taxon>
        <taxon>Streptomycetaceae</taxon>
        <taxon>Streptomyces</taxon>
    </lineage>
</organism>
<evidence type="ECO:0008006" key="6">
    <source>
        <dbReference type="Google" id="ProtNLM"/>
    </source>
</evidence>
<feature type="signal peptide" evidence="3">
    <location>
        <begin position="1"/>
        <end position="33"/>
    </location>
</feature>
<evidence type="ECO:0000313" key="5">
    <source>
        <dbReference type="Proteomes" id="UP000466345"/>
    </source>
</evidence>
<evidence type="ECO:0000313" key="4">
    <source>
        <dbReference type="EMBL" id="MQY13284.1"/>
    </source>
</evidence>
<dbReference type="Proteomes" id="UP000466345">
    <property type="component" value="Unassembled WGS sequence"/>
</dbReference>